<feature type="domain" description="DNA-directed RNA polymerase subunit 2 hybrid-binding" evidence="9">
    <location>
        <begin position="1"/>
        <end position="126"/>
    </location>
</feature>
<dbReference type="Gene3D" id="2.40.270.10">
    <property type="entry name" value="DNA-directed RNA polymerase, subunit 2, domain 6"/>
    <property type="match status" value="1"/>
</dbReference>
<name>A0A3G4ZWH1_9VIRU</name>
<dbReference type="Pfam" id="PF00562">
    <property type="entry name" value="RNA_pol_Rpb2_6"/>
    <property type="match status" value="1"/>
</dbReference>
<evidence type="ECO:0000313" key="10">
    <source>
        <dbReference type="EMBL" id="AYV78704.1"/>
    </source>
</evidence>
<keyword evidence="6" id="KW-0804">Transcription</keyword>
<evidence type="ECO:0000256" key="6">
    <source>
        <dbReference type="ARBA" id="ARBA00023163"/>
    </source>
</evidence>
<dbReference type="EMBL" id="MK072091">
    <property type="protein sequence ID" value="AYV78704.1"/>
    <property type="molecule type" value="Genomic_DNA"/>
</dbReference>
<accession>A0A3G4ZWH1</accession>
<reference evidence="10" key="1">
    <citation type="submission" date="2018-10" db="EMBL/GenBank/DDBJ databases">
        <title>Hidden diversity of soil giant viruses.</title>
        <authorList>
            <person name="Schulz F."/>
            <person name="Alteio L."/>
            <person name="Goudeau D."/>
            <person name="Ryan E.M."/>
            <person name="Malmstrom R.R."/>
            <person name="Blanchard J."/>
            <person name="Woyke T."/>
        </authorList>
    </citation>
    <scope>NUCLEOTIDE SEQUENCE</scope>
    <source>
        <strain evidence="10">EDV1</strain>
    </source>
</reference>
<proteinExistence type="inferred from homology"/>
<gene>
    <name evidence="10" type="ORF">Edafosvirus26_6</name>
</gene>
<dbReference type="GO" id="GO:0032549">
    <property type="term" value="F:ribonucleoside binding"/>
    <property type="evidence" value="ECO:0007669"/>
    <property type="project" value="InterPro"/>
</dbReference>
<dbReference type="GO" id="GO:0006351">
    <property type="term" value="P:DNA-templated transcription"/>
    <property type="evidence" value="ECO:0007669"/>
    <property type="project" value="InterPro"/>
</dbReference>
<evidence type="ECO:0000256" key="3">
    <source>
        <dbReference type="ARBA" id="ARBA00022478"/>
    </source>
</evidence>
<keyword evidence="4" id="KW-0808">Transferase</keyword>
<keyword evidence="5" id="KW-0548">Nucleotidyltransferase</keyword>
<dbReference type="GO" id="GO:0003899">
    <property type="term" value="F:DNA-directed RNA polymerase activity"/>
    <property type="evidence" value="ECO:0007669"/>
    <property type="project" value="UniProtKB-EC"/>
</dbReference>
<evidence type="ECO:0000256" key="5">
    <source>
        <dbReference type="ARBA" id="ARBA00022695"/>
    </source>
</evidence>
<organism evidence="10">
    <name type="scientific">Edafosvirus sp</name>
    <dbReference type="NCBI Taxonomy" id="2487765"/>
    <lineage>
        <taxon>Viruses</taxon>
        <taxon>Varidnaviria</taxon>
        <taxon>Bamfordvirae</taxon>
        <taxon>Nucleocytoviricota</taxon>
        <taxon>Megaviricetes</taxon>
        <taxon>Imitervirales</taxon>
        <taxon>Mimiviridae</taxon>
        <taxon>Klosneuvirinae</taxon>
    </lineage>
</organism>
<dbReference type="PANTHER" id="PTHR20856">
    <property type="entry name" value="DNA-DIRECTED RNA POLYMERASE I SUBUNIT 2"/>
    <property type="match status" value="1"/>
</dbReference>
<feature type="region of interest" description="Disordered" evidence="8">
    <location>
        <begin position="111"/>
        <end position="133"/>
    </location>
</feature>
<dbReference type="GO" id="GO:0000428">
    <property type="term" value="C:DNA-directed RNA polymerase complex"/>
    <property type="evidence" value="ECO:0007669"/>
    <property type="project" value="UniProtKB-KW"/>
</dbReference>
<evidence type="ECO:0000259" key="9">
    <source>
        <dbReference type="Pfam" id="PF00562"/>
    </source>
</evidence>
<evidence type="ECO:0000256" key="7">
    <source>
        <dbReference type="ARBA" id="ARBA00048552"/>
    </source>
</evidence>
<dbReference type="EC" id="2.7.7.6" evidence="2"/>
<comment type="catalytic activity">
    <reaction evidence="7">
        <text>RNA(n) + a ribonucleoside 5'-triphosphate = RNA(n+1) + diphosphate</text>
        <dbReference type="Rhea" id="RHEA:21248"/>
        <dbReference type="Rhea" id="RHEA-COMP:14527"/>
        <dbReference type="Rhea" id="RHEA-COMP:17342"/>
        <dbReference type="ChEBI" id="CHEBI:33019"/>
        <dbReference type="ChEBI" id="CHEBI:61557"/>
        <dbReference type="ChEBI" id="CHEBI:140395"/>
        <dbReference type="EC" id="2.7.7.6"/>
    </reaction>
</comment>
<sequence>MPFTAEGLTPDIILNPNAIPSRMTIGQLVECLVGKVAAMRGHEADGTPFNRIDIDSIKAELEKLGYEKNGTEYLYNGMTGQKLKSMIFIGPTYYQRLKHLVFDKVHSRARGPRTLLTRQPPEGRSRDGGLRLGKNHFAQARGKTLASLQYSRQHN</sequence>
<dbReference type="InterPro" id="IPR015712">
    <property type="entry name" value="DNA-dir_RNA_pol_su2"/>
</dbReference>
<protein>
    <recommendedName>
        <fullName evidence="2">DNA-directed RNA polymerase</fullName>
        <ecNumber evidence="2">2.7.7.6</ecNumber>
    </recommendedName>
</protein>
<dbReference type="InterPro" id="IPR037033">
    <property type="entry name" value="DNA-dir_RNAP_su2_hyb_sf"/>
</dbReference>
<dbReference type="InterPro" id="IPR007120">
    <property type="entry name" value="DNA-dir_RNAP_su2_dom"/>
</dbReference>
<evidence type="ECO:0000256" key="2">
    <source>
        <dbReference type="ARBA" id="ARBA00012418"/>
    </source>
</evidence>
<dbReference type="GO" id="GO:0003677">
    <property type="term" value="F:DNA binding"/>
    <property type="evidence" value="ECO:0007669"/>
    <property type="project" value="InterPro"/>
</dbReference>
<comment type="similarity">
    <text evidence="1">Belongs to the RNA polymerase beta chain family.</text>
</comment>
<evidence type="ECO:0000256" key="4">
    <source>
        <dbReference type="ARBA" id="ARBA00022679"/>
    </source>
</evidence>
<keyword evidence="3 10" id="KW-0240">DNA-directed RNA polymerase</keyword>
<evidence type="ECO:0000256" key="8">
    <source>
        <dbReference type="SAM" id="MobiDB-lite"/>
    </source>
</evidence>
<evidence type="ECO:0000256" key="1">
    <source>
        <dbReference type="ARBA" id="ARBA00006835"/>
    </source>
</evidence>
<dbReference type="SUPFAM" id="SSF64484">
    <property type="entry name" value="beta and beta-prime subunits of DNA dependent RNA-polymerase"/>
    <property type="match status" value="1"/>
</dbReference>